<gene>
    <name evidence="2" type="ORF">HQ35_01940</name>
</gene>
<dbReference type="eggNOG" id="COG0607">
    <property type="taxonomic scope" value="Bacteria"/>
</dbReference>
<keyword evidence="3" id="KW-1185">Reference proteome</keyword>
<accession>A0A099WVU5</accession>
<name>A0A099WVU5_PORCN</name>
<dbReference type="CDD" id="cd00158">
    <property type="entry name" value="RHOD"/>
    <property type="match status" value="1"/>
</dbReference>
<dbReference type="STRING" id="36874.HQ34_05905"/>
<comment type="caution">
    <text evidence="2">The sequence shown here is derived from an EMBL/GenBank/DDBJ whole genome shotgun (WGS) entry which is preliminary data.</text>
</comment>
<reference evidence="2 3" key="1">
    <citation type="submission" date="2014-08" db="EMBL/GenBank/DDBJ databases">
        <title>Porphyromonas cangingivalis strain:COT-109_OH1386 Genome sequencing.</title>
        <authorList>
            <person name="Wallis C."/>
            <person name="Deusch O."/>
            <person name="O'Flynn C."/>
            <person name="Davis I."/>
            <person name="Jospin G."/>
            <person name="Darling A.E."/>
            <person name="Coil D.A."/>
            <person name="Alexiev A."/>
            <person name="Horsfall A."/>
            <person name="Kirkwood N."/>
            <person name="Harris S."/>
            <person name="Eisen J.A."/>
        </authorList>
    </citation>
    <scope>NUCLEOTIDE SEQUENCE [LARGE SCALE GENOMIC DNA]</scope>
    <source>
        <strain evidence="3">COT-109 OH1386</strain>
    </source>
</reference>
<protein>
    <recommendedName>
        <fullName evidence="1">Rhodanese domain-containing protein</fullName>
    </recommendedName>
</protein>
<dbReference type="PROSITE" id="PS50206">
    <property type="entry name" value="RHODANESE_3"/>
    <property type="match status" value="1"/>
</dbReference>
<dbReference type="SUPFAM" id="SSF52821">
    <property type="entry name" value="Rhodanese/Cell cycle control phosphatase"/>
    <property type="match status" value="1"/>
</dbReference>
<dbReference type="AlphaFoldDB" id="A0A099WVU5"/>
<evidence type="ECO:0000259" key="1">
    <source>
        <dbReference type="PROSITE" id="PS50206"/>
    </source>
</evidence>
<feature type="domain" description="Rhodanese" evidence="1">
    <location>
        <begin position="34"/>
        <end position="117"/>
    </location>
</feature>
<proteinExistence type="predicted"/>
<organism evidence="2 3">
    <name type="scientific">Porphyromonas cangingivalis</name>
    <dbReference type="NCBI Taxonomy" id="36874"/>
    <lineage>
        <taxon>Bacteria</taxon>
        <taxon>Pseudomonadati</taxon>
        <taxon>Bacteroidota</taxon>
        <taxon>Bacteroidia</taxon>
        <taxon>Bacteroidales</taxon>
        <taxon>Porphyromonadaceae</taxon>
        <taxon>Porphyromonas</taxon>
    </lineage>
</organism>
<dbReference type="SMART" id="SM00450">
    <property type="entry name" value="RHOD"/>
    <property type="match status" value="1"/>
</dbReference>
<dbReference type="EMBL" id="JQJD01000007">
    <property type="protein sequence ID" value="KGN82830.1"/>
    <property type="molecule type" value="Genomic_DNA"/>
</dbReference>
<dbReference type="Pfam" id="PF00581">
    <property type="entry name" value="Rhodanese"/>
    <property type="match status" value="1"/>
</dbReference>
<evidence type="ECO:0000313" key="3">
    <source>
        <dbReference type="Proteomes" id="UP000030125"/>
    </source>
</evidence>
<dbReference type="PANTHER" id="PTHR43031">
    <property type="entry name" value="FAD-DEPENDENT OXIDOREDUCTASE"/>
    <property type="match status" value="1"/>
</dbReference>
<dbReference type="InterPro" id="IPR001763">
    <property type="entry name" value="Rhodanese-like_dom"/>
</dbReference>
<sequence length="118" mass="13069">MIIATVGVCLSVLSCANSVEYKTVNVQEFKTVLQEEGMQLLDARTIEEYNEGHIDCAVQISVKDADFEARALETFDKNRPVAVYCRSGRRSAKASEILTKAGFKVINLDGGYEAFIKQ</sequence>
<dbReference type="InterPro" id="IPR036873">
    <property type="entry name" value="Rhodanese-like_dom_sf"/>
</dbReference>
<dbReference type="Gene3D" id="3.40.250.10">
    <property type="entry name" value="Rhodanese-like domain"/>
    <property type="match status" value="1"/>
</dbReference>
<evidence type="ECO:0000313" key="2">
    <source>
        <dbReference type="EMBL" id="KGN82830.1"/>
    </source>
</evidence>
<dbReference type="Proteomes" id="UP000030125">
    <property type="component" value="Unassembled WGS sequence"/>
</dbReference>
<dbReference type="InterPro" id="IPR050229">
    <property type="entry name" value="GlpE_sulfurtransferase"/>
</dbReference>
<dbReference type="PANTHER" id="PTHR43031:SF1">
    <property type="entry name" value="PYRIDINE NUCLEOTIDE-DISULPHIDE OXIDOREDUCTASE"/>
    <property type="match status" value="1"/>
</dbReference>